<dbReference type="OrthoDB" id="2438421at2759"/>
<feature type="compositionally biased region" description="Polar residues" evidence="1">
    <location>
        <begin position="48"/>
        <end position="64"/>
    </location>
</feature>
<protein>
    <submittedName>
        <fullName evidence="2">Uncharacterized protein</fullName>
    </submittedName>
</protein>
<comment type="caution">
    <text evidence="2">The sequence shown here is derived from an EMBL/GenBank/DDBJ whole genome shotgun (WGS) entry which is preliminary data.</text>
</comment>
<keyword evidence="3" id="KW-1185">Reference proteome</keyword>
<dbReference type="Proteomes" id="UP000789390">
    <property type="component" value="Unassembled WGS sequence"/>
</dbReference>
<evidence type="ECO:0000256" key="1">
    <source>
        <dbReference type="SAM" id="MobiDB-lite"/>
    </source>
</evidence>
<accession>A0A8J2S792</accession>
<sequence length="213" mass="24066">MIQREARLHNPKFLACNQWLRRFKRQYNICTTYNSEDDTDDASREHLTSNQLGSPRAHSATQLSDSQPTVILPQFATTLMSPYLNKTKILTNRDIAKGGLVPSQPNICRFNEILFEPSKMEIPFETSQADLSEDDEYLIPWFSADEICSYVAGLWNWAPCVAHTLQLAIKDALSGSLIFYTLKQCRDVITFFHTSHISVCTLNKRCLTAGGGG</sequence>
<organism evidence="2 3">
    <name type="scientific">Daphnia galeata</name>
    <dbReference type="NCBI Taxonomy" id="27404"/>
    <lineage>
        <taxon>Eukaryota</taxon>
        <taxon>Metazoa</taxon>
        <taxon>Ecdysozoa</taxon>
        <taxon>Arthropoda</taxon>
        <taxon>Crustacea</taxon>
        <taxon>Branchiopoda</taxon>
        <taxon>Diplostraca</taxon>
        <taxon>Cladocera</taxon>
        <taxon>Anomopoda</taxon>
        <taxon>Daphniidae</taxon>
        <taxon>Daphnia</taxon>
    </lineage>
</organism>
<dbReference type="EMBL" id="CAKKLH010000306">
    <property type="protein sequence ID" value="CAH0110797.1"/>
    <property type="molecule type" value="Genomic_DNA"/>
</dbReference>
<name>A0A8J2S792_9CRUS</name>
<reference evidence="2" key="1">
    <citation type="submission" date="2021-11" db="EMBL/GenBank/DDBJ databases">
        <authorList>
            <person name="Schell T."/>
        </authorList>
    </citation>
    <scope>NUCLEOTIDE SEQUENCE</scope>
    <source>
        <strain evidence="2">M5</strain>
    </source>
</reference>
<gene>
    <name evidence="2" type="ORF">DGAL_LOCUS14401</name>
</gene>
<proteinExistence type="predicted"/>
<evidence type="ECO:0000313" key="3">
    <source>
        <dbReference type="Proteomes" id="UP000789390"/>
    </source>
</evidence>
<dbReference type="AlphaFoldDB" id="A0A8J2S792"/>
<evidence type="ECO:0000313" key="2">
    <source>
        <dbReference type="EMBL" id="CAH0110797.1"/>
    </source>
</evidence>
<feature type="region of interest" description="Disordered" evidence="1">
    <location>
        <begin position="34"/>
        <end position="64"/>
    </location>
</feature>